<dbReference type="GO" id="GO:0012505">
    <property type="term" value="C:endomembrane system"/>
    <property type="evidence" value="ECO:0007669"/>
    <property type="project" value="TreeGrafter"/>
</dbReference>
<dbReference type="InterPro" id="IPR017853">
    <property type="entry name" value="GH"/>
</dbReference>
<dbReference type="OrthoDB" id="9769314at2"/>
<dbReference type="GO" id="GO:0016798">
    <property type="term" value="F:hydrolase activity, acting on glycosyl bonds"/>
    <property type="evidence" value="ECO:0007669"/>
    <property type="project" value="UniProtKB-KW"/>
</dbReference>
<keyword evidence="7" id="KW-1185">Reference proteome</keyword>
<dbReference type="SMART" id="SM00636">
    <property type="entry name" value="Glyco_18"/>
    <property type="match status" value="1"/>
</dbReference>
<evidence type="ECO:0000256" key="1">
    <source>
        <dbReference type="ARBA" id="ARBA00022801"/>
    </source>
</evidence>
<evidence type="ECO:0000313" key="6">
    <source>
        <dbReference type="EMBL" id="GEN36497.1"/>
    </source>
</evidence>
<dbReference type="GO" id="GO:0005975">
    <property type="term" value="P:carbohydrate metabolic process"/>
    <property type="evidence" value="ECO:0007669"/>
    <property type="project" value="InterPro"/>
</dbReference>
<sequence length="401" mass="44769">MKKIAGLILALSLVFTGCGGGGNNQKQGAANPKNETKPQARVQQQNGVNPHPRTQQIKTANRKPQEITPLQTVHKKTAIDTIGFLEPIVPNKAVADVKDTKNSLSYAAFFSYRVKPDGNLIPINDEKALAAARKSGAAPMMVLTNFAEGNFSPDIAHRVFTDKAVSKRLIKNVINTMNAKGYKALNIDFEHIRPKDRQLYNGFLETIFPQVRKAGYAVSTALAPKTSDEQSGPWHGAHDYKRHGELADFVILMTYEWGWSGGPPMAVAPIPQVRQVLDYAVSVIPRQKIIMGAPLYGYDWTLPYKKGNPFAKRIAPQEAADLAIKKGADVKYDNKAHAPWFNYTDDKGKKHVVWFENEQSMQAKFNQVKDYGLRGVAYWVLGEPFPQNWAMLKDQFVIKRH</sequence>
<evidence type="ECO:0000256" key="2">
    <source>
        <dbReference type="ARBA" id="ARBA00023295"/>
    </source>
</evidence>
<dbReference type="RefSeq" id="WP_146812137.1">
    <property type="nucleotide sequence ID" value="NZ_BJXX01000192.1"/>
</dbReference>
<dbReference type="AlphaFoldDB" id="A0A511VC59"/>
<name>A0A511VC59_9BACL</name>
<proteinExistence type="predicted"/>
<dbReference type="SUPFAM" id="SSF51445">
    <property type="entry name" value="(Trans)glycosidases"/>
    <property type="match status" value="1"/>
</dbReference>
<feature type="chain" id="PRO_5039605100" evidence="4">
    <location>
        <begin position="21"/>
        <end position="401"/>
    </location>
</feature>
<dbReference type="InterPro" id="IPR001223">
    <property type="entry name" value="Glyco_hydro18_cat"/>
</dbReference>
<evidence type="ECO:0000256" key="4">
    <source>
        <dbReference type="SAM" id="SignalP"/>
    </source>
</evidence>
<dbReference type="PROSITE" id="PS51910">
    <property type="entry name" value="GH18_2"/>
    <property type="match status" value="1"/>
</dbReference>
<dbReference type="CDD" id="cd02874">
    <property type="entry name" value="GH18_CFLE_spore_hydrolase"/>
    <property type="match status" value="1"/>
</dbReference>
<accession>A0A511VC59</accession>
<dbReference type="Gene3D" id="3.10.50.10">
    <property type="match status" value="1"/>
</dbReference>
<evidence type="ECO:0000259" key="5">
    <source>
        <dbReference type="PROSITE" id="PS51910"/>
    </source>
</evidence>
<dbReference type="Pfam" id="PF00704">
    <property type="entry name" value="Glyco_hydro_18"/>
    <property type="match status" value="1"/>
</dbReference>
<comment type="caution">
    <text evidence="6">The sequence shown here is derived from an EMBL/GenBank/DDBJ whole genome shotgun (WGS) entry which is preliminary data.</text>
</comment>
<dbReference type="Gene3D" id="3.20.20.80">
    <property type="entry name" value="Glycosidases"/>
    <property type="match status" value="1"/>
</dbReference>
<dbReference type="PANTHER" id="PTHR46066:SF2">
    <property type="entry name" value="CHITINASE DOMAIN-CONTAINING PROTEIN 1"/>
    <property type="match status" value="1"/>
</dbReference>
<feature type="signal peptide" evidence="4">
    <location>
        <begin position="1"/>
        <end position="20"/>
    </location>
</feature>
<gene>
    <name evidence="6" type="ORF">ADA01nite_39570</name>
</gene>
<dbReference type="GO" id="GO:0070492">
    <property type="term" value="F:oligosaccharide binding"/>
    <property type="evidence" value="ECO:0007669"/>
    <property type="project" value="TreeGrafter"/>
</dbReference>
<dbReference type="EMBL" id="BJXX01000192">
    <property type="protein sequence ID" value="GEN36497.1"/>
    <property type="molecule type" value="Genomic_DNA"/>
</dbReference>
<dbReference type="InterPro" id="IPR041704">
    <property type="entry name" value="CFLE_GH18"/>
</dbReference>
<evidence type="ECO:0000313" key="7">
    <source>
        <dbReference type="Proteomes" id="UP000321157"/>
    </source>
</evidence>
<feature type="region of interest" description="Disordered" evidence="3">
    <location>
        <begin position="21"/>
        <end position="55"/>
    </location>
</feature>
<organism evidence="6 7">
    <name type="scientific">Aneurinibacillus danicus</name>
    <dbReference type="NCBI Taxonomy" id="267746"/>
    <lineage>
        <taxon>Bacteria</taxon>
        <taxon>Bacillati</taxon>
        <taxon>Bacillota</taxon>
        <taxon>Bacilli</taxon>
        <taxon>Bacillales</taxon>
        <taxon>Paenibacillaceae</taxon>
        <taxon>Aneurinibacillus group</taxon>
        <taxon>Aneurinibacillus</taxon>
    </lineage>
</organism>
<dbReference type="InterPro" id="IPR029070">
    <property type="entry name" value="Chitinase_insertion_sf"/>
</dbReference>
<keyword evidence="1" id="KW-0378">Hydrolase</keyword>
<dbReference type="Proteomes" id="UP000321157">
    <property type="component" value="Unassembled WGS sequence"/>
</dbReference>
<dbReference type="PROSITE" id="PS51257">
    <property type="entry name" value="PROKAR_LIPOPROTEIN"/>
    <property type="match status" value="1"/>
</dbReference>
<feature type="domain" description="GH18" evidence="5">
    <location>
        <begin position="79"/>
        <end position="401"/>
    </location>
</feature>
<evidence type="ECO:0000256" key="3">
    <source>
        <dbReference type="SAM" id="MobiDB-lite"/>
    </source>
</evidence>
<keyword evidence="2" id="KW-0326">Glycosidase</keyword>
<dbReference type="GO" id="GO:0008061">
    <property type="term" value="F:chitin binding"/>
    <property type="evidence" value="ECO:0007669"/>
    <property type="project" value="InterPro"/>
</dbReference>
<reference evidence="6 7" key="1">
    <citation type="submission" date="2019-07" db="EMBL/GenBank/DDBJ databases">
        <title>Whole genome shotgun sequence of Aneurinibacillus danicus NBRC 102444.</title>
        <authorList>
            <person name="Hosoyama A."/>
            <person name="Uohara A."/>
            <person name="Ohji S."/>
            <person name="Ichikawa N."/>
        </authorList>
    </citation>
    <scope>NUCLEOTIDE SEQUENCE [LARGE SCALE GENOMIC DNA]</scope>
    <source>
        <strain evidence="6 7">NBRC 102444</strain>
    </source>
</reference>
<protein>
    <submittedName>
        <fullName evidence="6">Germination protein</fullName>
    </submittedName>
</protein>
<feature type="compositionally biased region" description="Polar residues" evidence="3">
    <location>
        <begin position="41"/>
        <end position="55"/>
    </location>
</feature>
<dbReference type="PANTHER" id="PTHR46066">
    <property type="entry name" value="CHITINASE DOMAIN-CONTAINING PROTEIN 1 FAMILY MEMBER"/>
    <property type="match status" value="1"/>
</dbReference>
<dbReference type="InterPro" id="IPR011583">
    <property type="entry name" value="Chitinase_II/V-like_cat"/>
</dbReference>
<keyword evidence="4" id="KW-0732">Signal</keyword>